<gene>
    <name evidence="2" type="ORF">HMPREF9960_1117</name>
</gene>
<name>A0AAV3EGV9_STRCR</name>
<dbReference type="EMBL" id="AFUE01000005">
    <property type="protein sequence ID" value="EGU68401.1"/>
    <property type="molecule type" value="Genomic_DNA"/>
</dbReference>
<evidence type="ECO:0000313" key="2">
    <source>
        <dbReference type="EMBL" id="EGU68401.1"/>
    </source>
</evidence>
<reference evidence="2 3" key="1">
    <citation type="submission" date="2011-05" db="EMBL/GenBank/DDBJ databases">
        <authorList>
            <person name="Durkin A.S."/>
            <person name="McCorrison J."/>
            <person name="Torralba M."/>
            <person name="Gillis M."/>
            <person name="Methe B."/>
            <person name="Sutton G."/>
            <person name="Nelson K.E."/>
        </authorList>
    </citation>
    <scope>NUCLEOTIDE SEQUENCE [LARGE SCALE GENOMIC DNA]</scope>
    <source>
        <strain evidence="2 3">ATCC 51100</strain>
    </source>
</reference>
<keyword evidence="1" id="KW-0812">Transmembrane</keyword>
<proteinExistence type="predicted"/>
<keyword evidence="1" id="KW-0472">Membrane</keyword>
<dbReference type="AlphaFoldDB" id="A0AAV3EGV9"/>
<evidence type="ECO:0000256" key="1">
    <source>
        <dbReference type="SAM" id="Phobius"/>
    </source>
</evidence>
<organism evidence="2 3">
    <name type="scientific">Streptococcus cristatus ATCC 51100</name>
    <dbReference type="NCBI Taxonomy" id="889201"/>
    <lineage>
        <taxon>Bacteria</taxon>
        <taxon>Bacillati</taxon>
        <taxon>Bacillota</taxon>
        <taxon>Bacilli</taxon>
        <taxon>Lactobacillales</taxon>
        <taxon>Streptococcaceae</taxon>
        <taxon>Streptococcus</taxon>
    </lineage>
</organism>
<evidence type="ECO:0000313" key="3">
    <source>
        <dbReference type="Proteomes" id="UP000004274"/>
    </source>
</evidence>
<keyword evidence="1" id="KW-1133">Transmembrane helix</keyword>
<protein>
    <submittedName>
        <fullName evidence="2">RDD domain protein</fullName>
    </submittedName>
</protein>
<feature type="transmembrane region" description="Helical" evidence="1">
    <location>
        <begin position="50"/>
        <end position="69"/>
    </location>
</feature>
<dbReference type="Proteomes" id="UP000004274">
    <property type="component" value="Unassembled WGS sequence"/>
</dbReference>
<sequence>MGKPWAGLQLVYKHKSLSYSLLRSAIKFFPWQLGHLGAIRSAYQADALSIFLSTSAGILFLTFLLMGLLRKDKRHPADLLAGTQVQLKNSKQL</sequence>
<comment type="caution">
    <text evidence="2">The sequence shown here is derived from an EMBL/GenBank/DDBJ whole genome shotgun (WGS) entry which is preliminary data.</text>
</comment>
<accession>A0AAV3EGV9</accession>